<dbReference type="InterPro" id="IPR002811">
    <property type="entry name" value="Asp_DH"/>
</dbReference>
<dbReference type="GO" id="GO:0050661">
    <property type="term" value="F:NADP binding"/>
    <property type="evidence" value="ECO:0007669"/>
    <property type="project" value="UniProtKB-UniRule"/>
</dbReference>
<dbReference type="RefSeq" id="WP_144565644.1">
    <property type="nucleotide sequence ID" value="NZ_VIVN01000006.1"/>
</dbReference>
<feature type="active site" evidence="6">
    <location>
        <position position="213"/>
    </location>
</feature>
<feature type="domain" description="Aspartate/homoserine dehydrogenase NAD-binding" evidence="8">
    <location>
        <begin position="7"/>
        <end position="122"/>
    </location>
</feature>
<keyword evidence="4 6" id="KW-0560">Oxidoreductase</keyword>
<proteinExistence type="inferred from homology"/>
<evidence type="ECO:0000256" key="2">
    <source>
        <dbReference type="ARBA" id="ARBA00022642"/>
    </source>
</evidence>
<comment type="similarity">
    <text evidence="1 6">Belongs to the L-aspartate dehydrogenase family.</text>
</comment>
<dbReference type="Gene3D" id="3.30.360.10">
    <property type="entry name" value="Dihydrodipicolinate Reductase, domain 2"/>
    <property type="match status" value="1"/>
</dbReference>
<dbReference type="InterPro" id="IPR020626">
    <property type="entry name" value="Asp_DH_prok"/>
</dbReference>
<comment type="function">
    <text evidence="6">Specifically catalyzes the NAD or NADP-dependent dehydrogenation of L-aspartate to iminoaspartate.</text>
</comment>
<evidence type="ECO:0000256" key="6">
    <source>
        <dbReference type="HAMAP-Rule" id="MF_01265"/>
    </source>
</evidence>
<dbReference type="HAMAP" id="MF_01265">
    <property type="entry name" value="NadX"/>
    <property type="match status" value="1"/>
</dbReference>
<comment type="caution">
    <text evidence="9">The sequence shown here is derived from an EMBL/GenBank/DDBJ whole genome shotgun (WGS) entry which is preliminary data.</text>
</comment>
<evidence type="ECO:0000313" key="9">
    <source>
        <dbReference type="EMBL" id="TWE01073.1"/>
    </source>
</evidence>
<dbReference type="NCBIfam" id="TIGR03855">
    <property type="entry name" value="NAD_NadX"/>
    <property type="match status" value="1"/>
</dbReference>
<evidence type="ECO:0000256" key="4">
    <source>
        <dbReference type="ARBA" id="ARBA00023002"/>
    </source>
</evidence>
<dbReference type="PANTHER" id="PTHR31873:SF6">
    <property type="entry name" value="ASPARTATE DEHYDROGENASE DOMAIN-CONTAINING PROTEIN"/>
    <property type="match status" value="1"/>
</dbReference>
<accession>A0A561DCL1</accession>
<dbReference type="SUPFAM" id="SSF55347">
    <property type="entry name" value="Glyceraldehyde-3-phosphate dehydrogenase-like, C-terminal domain"/>
    <property type="match status" value="1"/>
</dbReference>
<dbReference type="InterPro" id="IPR022487">
    <property type="entry name" value="Asp_DH_arc"/>
</dbReference>
<evidence type="ECO:0000313" key="10">
    <source>
        <dbReference type="Proteomes" id="UP000319671"/>
    </source>
</evidence>
<dbReference type="PIRSF" id="PIRSF005227">
    <property type="entry name" value="Asp_dh_NAD_syn"/>
    <property type="match status" value="1"/>
</dbReference>
<keyword evidence="10" id="KW-1185">Reference proteome</keyword>
<comment type="catalytic activity">
    <reaction evidence="6">
        <text>L-aspartate + NADP(+) + H2O = oxaloacetate + NH4(+) + NADPH + H(+)</text>
        <dbReference type="Rhea" id="RHEA:11784"/>
        <dbReference type="ChEBI" id="CHEBI:15377"/>
        <dbReference type="ChEBI" id="CHEBI:15378"/>
        <dbReference type="ChEBI" id="CHEBI:16452"/>
        <dbReference type="ChEBI" id="CHEBI:28938"/>
        <dbReference type="ChEBI" id="CHEBI:29991"/>
        <dbReference type="ChEBI" id="CHEBI:57783"/>
        <dbReference type="ChEBI" id="CHEBI:58349"/>
        <dbReference type="EC" id="1.4.1.21"/>
    </reaction>
</comment>
<protein>
    <recommendedName>
        <fullName evidence="6">L-aspartate dehydrogenase</fullName>
        <ecNumber evidence="6">1.4.1.21</ecNumber>
    </recommendedName>
</protein>
<comment type="catalytic activity">
    <reaction evidence="6">
        <text>L-aspartate + NAD(+) + H2O = oxaloacetate + NH4(+) + NADH + H(+)</text>
        <dbReference type="Rhea" id="RHEA:11788"/>
        <dbReference type="ChEBI" id="CHEBI:15377"/>
        <dbReference type="ChEBI" id="CHEBI:15378"/>
        <dbReference type="ChEBI" id="CHEBI:16452"/>
        <dbReference type="ChEBI" id="CHEBI:28938"/>
        <dbReference type="ChEBI" id="CHEBI:29991"/>
        <dbReference type="ChEBI" id="CHEBI:57540"/>
        <dbReference type="ChEBI" id="CHEBI:57945"/>
        <dbReference type="EC" id="1.4.1.21"/>
    </reaction>
</comment>
<dbReference type="NCBIfam" id="NF009828">
    <property type="entry name" value="PRK13303.1-3"/>
    <property type="match status" value="1"/>
</dbReference>
<sequence length="261" mass="27730">MRIGLIGGGNIGKFLLQSINMNGLLPDGKIVGLYSRNQQSAEQLAREFDTENYLDIQSLIESAAIDLVIEAANIQVVKDYAATILKSGKDLVVSSVGALADGDFYQQLEKICQEARSKIYLPAGAIGGLDILKAAKSIGELESVSIITRKPPQALPGAPVDREQVMFEGTAKEAIELFPKNINVSIILSLAGLGPYKTGVKIISDPAVRKNSHLIEAAGSFGALSLQVENDPMPNNPKTSYLAALSVLSVLKNKDAVVKVG</sequence>
<keyword evidence="2 6" id="KW-0662">Pyridine nucleotide biosynthesis</keyword>
<gene>
    <name evidence="6" type="primary">nadX</name>
    <name evidence="9" type="ORF">FB550_106125</name>
</gene>
<dbReference type="UniPathway" id="UPA00253">
    <property type="reaction ID" value="UER00456"/>
</dbReference>
<keyword evidence="5 6" id="KW-0520">NAD</keyword>
<dbReference type="InterPro" id="IPR005106">
    <property type="entry name" value="Asp/hSer_DH_NAD-bd"/>
</dbReference>
<evidence type="ECO:0000259" key="7">
    <source>
        <dbReference type="Pfam" id="PF01958"/>
    </source>
</evidence>
<dbReference type="GO" id="GO:0033735">
    <property type="term" value="F:aspartate dehydrogenase [NAD(P)+] activity"/>
    <property type="evidence" value="ECO:0007669"/>
    <property type="project" value="UniProtKB-EC"/>
</dbReference>
<dbReference type="GO" id="GO:0016639">
    <property type="term" value="F:oxidoreductase activity, acting on the CH-NH2 group of donors, NAD or NADP as acceptor"/>
    <property type="evidence" value="ECO:0007669"/>
    <property type="project" value="UniProtKB-UniRule"/>
</dbReference>
<name>A0A561DCL1_9BACI</name>
<dbReference type="Gene3D" id="3.40.50.720">
    <property type="entry name" value="NAD(P)-binding Rossmann-like Domain"/>
    <property type="match status" value="1"/>
</dbReference>
<dbReference type="NCBIfam" id="NF009829">
    <property type="entry name" value="PRK13303.1-4"/>
    <property type="match status" value="1"/>
</dbReference>
<evidence type="ECO:0000256" key="1">
    <source>
        <dbReference type="ARBA" id="ARBA00008331"/>
    </source>
</evidence>
<feature type="binding site" evidence="6">
    <location>
        <position position="125"/>
    </location>
    <ligand>
        <name>NAD(+)</name>
        <dbReference type="ChEBI" id="CHEBI:57540"/>
    </ligand>
</feature>
<feature type="binding site" evidence="6">
    <location>
        <position position="183"/>
    </location>
    <ligand>
        <name>NAD(+)</name>
        <dbReference type="ChEBI" id="CHEBI:57540"/>
    </ligand>
</feature>
<comment type="pathway">
    <text evidence="6">Cofactor biosynthesis; NAD(+) biosynthesis; iminoaspartate from L-aspartate (dehydrogenase route): step 1/1.</text>
</comment>
<comment type="miscellaneous">
    <text evidence="6">The iminoaspartate product is unstable in aqueous solution and can decompose to oxaloacetate and ammonia.</text>
</comment>
<evidence type="ECO:0000256" key="5">
    <source>
        <dbReference type="ARBA" id="ARBA00023027"/>
    </source>
</evidence>
<dbReference type="Pfam" id="PF03447">
    <property type="entry name" value="NAD_binding_3"/>
    <property type="match status" value="1"/>
</dbReference>
<dbReference type="InterPro" id="IPR011182">
    <property type="entry name" value="L-Asp_DH"/>
</dbReference>
<keyword evidence="3 6" id="KW-0521">NADP</keyword>
<dbReference type="Proteomes" id="UP000319671">
    <property type="component" value="Unassembled WGS sequence"/>
</dbReference>
<dbReference type="SUPFAM" id="SSF51735">
    <property type="entry name" value="NAD(P)-binding Rossmann-fold domains"/>
    <property type="match status" value="1"/>
</dbReference>
<feature type="domain" description="Aspartate dehydrogenase" evidence="7">
    <location>
        <begin position="161"/>
        <end position="248"/>
    </location>
</feature>
<evidence type="ECO:0000256" key="3">
    <source>
        <dbReference type="ARBA" id="ARBA00022857"/>
    </source>
</evidence>
<dbReference type="InterPro" id="IPR036291">
    <property type="entry name" value="NAD(P)-bd_dom_sf"/>
</dbReference>
<dbReference type="GO" id="GO:0051287">
    <property type="term" value="F:NAD binding"/>
    <property type="evidence" value="ECO:0007669"/>
    <property type="project" value="UniProtKB-UniRule"/>
</dbReference>
<dbReference type="EMBL" id="VIVN01000006">
    <property type="protein sequence ID" value="TWE01073.1"/>
    <property type="molecule type" value="Genomic_DNA"/>
</dbReference>
<evidence type="ECO:0000259" key="8">
    <source>
        <dbReference type="Pfam" id="PF03447"/>
    </source>
</evidence>
<dbReference type="EC" id="1.4.1.21" evidence="6"/>
<dbReference type="Pfam" id="PF01958">
    <property type="entry name" value="Asp_DH_C"/>
    <property type="match status" value="1"/>
</dbReference>
<dbReference type="GO" id="GO:0009435">
    <property type="term" value="P:NAD+ biosynthetic process"/>
    <property type="evidence" value="ECO:0007669"/>
    <property type="project" value="UniProtKB-UniRule"/>
</dbReference>
<organism evidence="9 10">
    <name type="scientific">Neobacillus bataviensis</name>
    <dbReference type="NCBI Taxonomy" id="220685"/>
    <lineage>
        <taxon>Bacteria</taxon>
        <taxon>Bacillati</taxon>
        <taxon>Bacillota</taxon>
        <taxon>Bacilli</taxon>
        <taxon>Bacillales</taxon>
        <taxon>Bacillaceae</taxon>
        <taxon>Neobacillus</taxon>
    </lineage>
</organism>
<dbReference type="PANTHER" id="PTHR31873">
    <property type="entry name" value="L-ASPARTATE DEHYDROGENASE-RELATED"/>
    <property type="match status" value="1"/>
</dbReference>
<reference evidence="9 10" key="1">
    <citation type="submission" date="2019-06" db="EMBL/GenBank/DDBJ databases">
        <title>Sorghum-associated microbial communities from plants grown in Nebraska, USA.</title>
        <authorList>
            <person name="Schachtman D."/>
        </authorList>
    </citation>
    <scope>NUCLEOTIDE SEQUENCE [LARGE SCALE GENOMIC DNA]</scope>
    <source>
        <strain evidence="9 10">2482</strain>
    </source>
</reference>
<dbReference type="AlphaFoldDB" id="A0A561DCL1"/>